<organism evidence="2 3">
    <name type="scientific">Phrynosoma platyrhinos</name>
    <name type="common">Desert horned lizard</name>
    <dbReference type="NCBI Taxonomy" id="52577"/>
    <lineage>
        <taxon>Eukaryota</taxon>
        <taxon>Metazoa</taxon>
        <taxon>Chordata</taxon>
        <taxon>Craniata</taxon>
        <taxon>Vertebrata</taxon>
        <taxon>Euteleostomi</taxon>
        <taxon>Lepidosauria</taxon>
        <taxon>Squamata</taxon>
        <taxon>Bifurcata</taxon>
        <taxon>Unidentata</taxon>
        <taxon>Episquamata</taxon>
        <taxon>Toxicofera</taxon>
        <taxon>Iguania</taxon>
        <taxon>Phrynosomatidae</taxon>
        <taxon>Phrynosomatinae</taxon>
        <taxon>Phrynosoma</taxon>
    </lineage>
</organism>
<dbReference type="PANTHER" id="PTHR35838:SF1">
    <property type="entry name" value="TRICHOHYALIN-LIKE"/>
    <property type="match status" value="1"/>
</dbReference>
<evidence type="ECO:0000256" key="1">
    <source>
        <dbReference type="SAM" id="Coils"/>
    </source>
</evidence>
<name>A0ABQ7SV25_PHRPL</name>
<comment type="caution">
    <text evidence="2">The sequence shown here is derived from an EMBL/GenBank/DDBJ whole genome shotgun (WGS) entry which is preliminary data.</text>
</comment>
<evidence type="ECO:0000313" key="2">
    <source>
        <dbReference type="EMBL" id="KAH0621181.1"/>
    </source>
</evidence>
<evidence type="ECO:0000313" key="3">
    <source>
        <dbReference type="Proteomes" id="UP000826234"/>
    </source>
</evidence>
<dbReference type="Proteomes" id="UP000826234">
    <property type="component" value="Unassembled WGS sequence"/>
</dbReference>
<sequence length="398" mass="45318">MEALYVNLRDEIQSFEEHIRSCQKAFDIHTLSNVLQLLLPESGAAGDIQSLEQLEKLAESREWDGQDIVRITAGHEKSDIPGYVSWFISYVRYLSSLKEMFDTKVVFPLCENLYVNDDSLDALPLGSGEGRGPHTTASVAHTAKQLFALRRKWALLLKRDTIDGQNFSAQSLLDLQGFDNVHPFAKVMRLVPDLFHKSLATAALARQWVDCHASIYSSQPICPGTARTWNGTGVDGLEHQQYDMPSSQSKLSKIQSNCMDLGLLSKDMSGSGGATCIRTTSQERNKLHEVHEELMSLLWQEKRSQILETEIHKVNQRISNLQLQQEAKERELEALKNQLETDNWRVANRQRQAAFCELEALGRQLRLEQYRKSILQGDWMLELEVRPVLMRPIQTVRS</sequence>
<protein>
    <submittedName>
        <fullName evidence="2">Uncharacterized protein</fullName>
    </submittedName>
</protein>
<dbReference type="EMBL" id="JAIPUX010003289">
    <property type="protein sequence ID" value="KAH0621181.1"/>
    <property type="molecule type" value="Genomic_DNA"/>
</dbReference>
<keyword evidence="3" id="KW-1185">Reference proteome</keyword>
<keyword evidence="1" id="KW-0175">Coiled coil</keyword>
<proteinExistence type="predicted"/>
<dbReference type="PANTHER" id="PTHR35838">
    <property type="entry name" value="CHROMOSOME 21, WHOLE GENOME SHOTGUN SEQUENCE"/>
    <property type="match status" value="1"/>
</dbReference>
<reference evidence="2 3" key="1">
    <citation type="journal article" date="2022" name="Gigascience">
        <title>A chromosome-level genome assembly and annotation of the desert horned lizard, Phrynosoma platyrhinos, provides insight into chromosomal rearrangements among reptiles.</title>
        <authorList>
            <person name="Koochekian N."/>
            <person name="Ascanio A."/>
            <person name="Farleigh K."/>
            <person name="Card D.C."/>
            <person name="Schield D.R."/>
            <person name="Castoe T.A."/>
            <person name="Jezkova T."/>
        </authorList>
    </citation>
    <scope>NUCLEOTIDE SEQUENCE [LARGE SCALE GENOMIC DNA]</scope>
    <source>
        <strain evidence="2">NK-2021</strain>
    </source>
</reference>
<accession>A0ABQ7SV25</accession>
<feature type="coiled-coil region" evidence="1">
    <location>
        <begin position="304"/>
        <end position="345"/>
    </location>
</feature>
<gene>
    <name evidence="2" type="ORF">JD844_022236</name>
</gene>